<evidence type="ECO:0000313" key="2">
    <source>
        <dbReference type="EMBL" id="KAK8887877.1"/>
    </source>
</evidence>
<evidence type="ECO:0000313" key="3">
    <source>
        <dbReference type="Proteomes" id="UP001470230"/>
    </source>
</evidence>
<accession>A0ABR2KAF1</accession>
<sequence>MYYNSFKFGYNEDTLEVQINNYINYSISPSIDPFQLWNEWRNNVEMKELAEIAIRILHMPCSELPVERAFSHMKYLFGSKNYTESEELLNSQMGIRIEKVYSRENT</sequence>
<keyword evidence="3" id="KW-1185">Reference proteome</keyword>
<gene>
    <name evidence="2" type="ORF">M9Y10_038936</name>
</gene>
<feature type="domain" description="HAT C-terminal dimerisation" evidence="1">
    <location>
        <begin position="30"/>
        <end position="85"/>
    </location>
</feature>
<dbReference type="EMBL" id="JAPFFF010000006">
    <property type="protein sequence ID" value="KAK8887877.1"/>
    <property type="molecule type" value="Genomic_DNA"/>
</dbReference>
<organism evidence="2 3">
    <name type="scientific">Tritrichomonas musculus</name>
    <dbReference type="NCBI Taxonomy" id="1915356"/>
    <lineage>
        <taxon>Eukaryota</taxon>
        <taxon>Metamonada</taxon>
        <taxon>Parabasalia</taxon>
        <taxon>Tritrichomonadida</taxon>
        <taxon>Tritrichomonadidae</taxon>
        <taxon>Tritrichomonas</taxon>
    </lineage>
</organism>
<proteinExistence type="predicted"/>
<dbReference type="InterPro" id="IPR012337">
    <property type="entry name" value="RNaseH-like_sf"/>
</dbReference>
<protein>
    <recommendedName>
        <fullName evidence="1">HAT C-terminal dimerisation domain-containing protein</fullName>
    </recommendedName>
</protein>
<dbReference type="SUPFAM" id="SSF53098">
    <property type="entry name" value="Ribonuclease H-like"/>
    <property type="match status" value="1"/>
</dbReference>
<name>A0ABR2KAF1_9EUKA</name>
<dbReference type="InterPro" id="IPR008906">
    <property type="entry name" value="HATC_C_dom"/>
</dbReference>
<comment type="caution">
    <text evidence="2">The sequence shown here is derived from an EMBL/GenBank/DDBJ whole genome shotgun (WGS) entry which is preliminary data.</text>
</comment>
<reference evidence="2 3" key="1">
    <citation type="submission" date="2024-04" db="EMBL/GenBank/DDBJ databases">
        <title>Tritrichomonas musculus Genome.</title>
        <authorList>
            <person name="Alves-Ferreira E."/>
            <person name="Grigg M."/>
            <person name="Lorenzi H."/>
            <person name="Galac M."/>
        </authorList>
    </citation>
    <scope>NUCLEOTIDE SEQUENCE [LARGE SCALE GENOMIC DNA]</scope>
    <source>
        <strain evidence="2 3">EAF2021</strain>
    </source>
</reference>
<dbReference type="Proteomes" id="UP001470230">
    <property type="component" value="Unassembled WGS sequence"/>
</dbReference>
<dbReference type="Pfam" id="PF05699">
    <property type="entry name" value="Dimer_Tnp_hAT"/>
    <property type="match status" value="1"/>
</dbReference>
<evidence type="ECO:0000259" key="1">
    <source>
        <dbReference type="Pfam" id="PF05699"/>
    </source>
</evidence>